<comment type="cofactor">
    <cofactor evidence="14">
        <name>Zn(2+)</name>
        <dbReference type="ChEBI" id="CHEBI:29105"/>
    </cofactor>
    <text evidence="14">Binds 2 Zn(2+) ions per subunit.</text>
</comment>
<keyword evidence="2" id="KW-0645">Protease</keyword>
<evidence type="ECO:0000313" key="20">
    <source>
        <dbReference type="EnsemblMetazoa" id="AAEL002661-PA"/>
    </source>
</evidence>
<evidence type="ECO:0000256" key="5">
    <source>
        <dbReference type="ARBA" id="ARBA00022737"/>
    </source>
</evidence>
<evidence type="ECO:0000256" key="12">
    <source>
        <dbReference type="PIRSR" id="PIRSR001191-1"/>
    </source>
</evidence>
<dbReference type="InterPro" id="IPR000585">
    <property type="entry name" value="Hemopexin-like_dom"/>
</dbReference>
<organism evidence="20 21">
    <name type="scientific">Aedes aegypti</name>
    <name type="common">Yellowfever mosquito</name>
    <name type="synonym">Culex aegypti</name>
    <dbReference type="NCBI Taxonomy" id="7159"/>
    <lineage>
        <taxon>Eukaryota</taxon>
        <taxon>Metazoa</taxon>
        <taxon>Ecdysozoa</taxon>
        <taxon>Arthropoda</taxon>
        <taxon>Hexapoda</taxon>
        <taxon>Insecta</taxon>
        <taxon>Pterygota</taxon>
        <taxon>Neoptera</taxon>
        <taxon>Endopterygota</taxon>
        <taxon>Diptera</taxon>
        <taxon>Nematocera</taxon>
        <taxon>Culicoidea</taxon>
        <taxon>Culicidae</taxon>
        <taxon>Culicinae</taxon>
        <taxon>Aedini</taxon>
        <taxon>Aedes</taxon>
        <taxon>Stegomyia</taxon>
    </lineage>
</organism>
<evidence type="ECO:0000256" key="14">
    <source>
        <dbReference type="PIRSR" id="PIRSR621190-2"/>
    </source>
</evidence>
<feature type="signal peptide" evidence="18">
    <location>
        <begin position="1"/>
        <end position="23"/>
    </location>
</feature>
<reference evidence="20" key="2">
    <citation type="submission" date="2021-02" db="UniProtKB">
        <authorList>
            <consortium name="EnsemblMetazoa"/>
        </authorList>
    </citation>
    <scope>IDENTIFICATION</scope>
    <source>
        <strain evidence="20">LVP_AGWG</strain>
    </source>
</reference>
<evidence type="ECO:0000256" key="16">
    <source>
        <dbReference type="PIRSR" id="PIRSR621190-4"/>
    </source>
</evidence>
<proteinExistence type="inferred from homology"/>
<comment type="similarity">
    <text evidence="1">Belongs to the peptidase M10A family.</text>
</comment>
<dbReference type="PANTHER" id="PTHR10201">
    <property type="entry name" value="MATRIX METALLOPROTEINASE"/>
    <property type="match status" value="1"/>
</dbReference>
<evidence type="ECO:0000256" key="6">
    <source>
        <dbReference type="ARBA" id="ARBA00022801"/>
    </source>
</evidence>
<evidence type="ECO:0000256" key="2">
    <source>
        <dbReference type="ARBA" id="ARBA00022670"/>
    </source>
</evidence>
<dbReference type="InterPro" id="IPR036375">
    <property type="entry name" value="Hemopexin-like_dom_sf"/>
</dbReference>
<dbReference type="SUPFAM" id="SSF55486">
    <property type="entry name" value="Metalloproteases ('zincins'), catalytic domain"/>
    <property type="match status" value="1"/>
</dbReference>
<evidence type="ECO:0000256" key="15">
    <source>
        <dbReference type="PIRSR" id="PIRSR621190-3"/>
    </source>
</evidence>
<dbReference type="InterPro" id="IPR033739">
    <property type="entry name" value="M10A_MMP"/>
</dbReference>
<dbReference type="GO" id="GO:0004222">
    <property type="term" value="F:metalloendopeptidase activity"/>
    <property type="evidence" value="ECO:0007669"/>
    <property type="project" value="InterPro"/>
</dbReference>
<feature type="disulfide bond" evidence="15">
    <location>
        <begin position="244"/>
        <end position="430"/>
    </location>
</feature>
<feature type="binding site" evidence="14">
    <location>
        <position position="295"/>
    </location>
    <ligand>
        <name>Ca(2+)</name>
        <dbReference type="ChEBI" id="CHEBI:29108"/>
        <label>5</label>
    </ligand>
</feature>
<keyword evidence="10" id="KW-0865">Zymogen</keyword>
<dbReference type="SMART" id="SM00235">
    <property type="entry name" value="ZnMc"/>
    <property type="match status" value="1"/>
</dbReference>
<feature type="binding site" evidence="14">
    <location>
        <position position="252"/>
    </location>
    <ligand>
        <name>Ca(2+)</name>
        <dbReference type="ChEBI" id="CHEBI:29108"/>
        <label>5</label>
    </ligand>
</feature>
<dbReference type="VEuPathDB" id="VectorBase:AAEL002661"/>
<dbReference type="GO" id="GO:0008270">
    <property type="term" value="F:zinc ion binding"/>
    <property type="evidence" value="ECO:0007669"/>
    <property type="project" value="InterPro"/>
</dbReference>
<keyword evidence="6" id="KW-0378">Hydrolase</keyword>
<dbReference type="Gene3D" id="2.110.10.10">
    <property type="entry name" value="Hemopexin-like domain"/>
    <property type="match status" value="1"/>
</dbReference>
<dbReference type="InParanoid" id="A0A1S4F2E2"/>
<dbReference type="OrthoDB" id="406838at2759"/>
<feature type="active site" evidence="12">
    <location>
        <position position="167"/>
    </location>
</feature>
<dbReference type="Pfam" id="PF00413">
    <property type="entry name" value="Peptidase_M10"/>
    <property type="match status" value="1"/>
</dbReference>
<feature type="binding site" evidence="13">
    <location>
        <position position="176"/>
    </location>
    <ligand>
        <name>Zn(2+)</name>
        <dbReference type="ChEBI" id="CHEBI:29105"/>
        <label>2</label>
        <note>catalytic</note>
    </ligand>
</feature>
<feature type="binding site" evidence="13">
    <location>
        <position position="170"/>
    </location>
    <ligand>
        <name>Zn(2+)</name>
        <dbReference type="ChEBI" id="CHEBI:29105"/>
        <label>2</label>
        <note>catalytic</note>
    </ligand>
</feature>
<feature type="binding site" evidence="14">
    <location>
        <position position="144"/>
    </location>
    <ligand>
        <name>Zn(2+)</name>
        <dbReference type="ChEBI" id="CHEBI:29105"/>
        <label>1</label>
    </ligand>
</feature>
<dbReference type="Proteomes" id="UP000008820">
    <property type="component" value="Chromosome 2"/>
</dbReference>
<reference evidence="20 21" key="1">
    <citation type="submission" date="2017-06" db="EMBL/GenBank/DDBJ databases">
        <title>Aedes aegypti genome working group (AGWG) sequencing and assembly.</title>
        <authorList>
            <consortium name="Aedes aegypti Genome Working Group (AGWG)"/>
            <person name="Matthews B.J."/>
        </authorList>
    </citation>
    <scope>NUCLEOTIDE SEQUENCE [LARGE SCALE GENOMIC DNA]</scope>
    <source>
        <strain evidence="20 21">LVP_AGWG</strain>
    </source>
</reference>
<keyword evidence="11 15" id="KW-1015">Disulfide bond</keyword>
<dbReference type="InterPro" id="IPR001818">
    <property type="entry name" value="Pept_M10_metallopeptidase"/>
</dbReference>
<dbReference type="CDD" id="cd00094">
    <property type="entry name" value="HX"/>
    <property type="match status" value="1"/>
</dbReference>
<keyword evidence="9" id="KW-0482">Metalloprotease</keyword>
<evidence type="ECO:0000256" key="9">
    <source>
        <dbReference type="ARBA" id="ARBA00023049"/>
    </source>
</evidence>
<feature type="domain" description="Peptidase metallopeptidase" evidence="19">
    <location>
        <begin position="53"/>
        <end position="211"/>
    </location>
</feature>
<evidence type="ECO:0000256" key="17">
    <source>
        <dbReference type="SAM" id="MobiDB-lite"/>
    </source>
</evidence>
<keyword evidence="3 13" id="KW-0479">Metal-binding</keyword>
<evidence type="ECO:0000259" key="19">
    <source>
        <dbReference type="SMART" id="SM00235"/>
    </source>
</evidence>
<dbReference type="InterPro" id="IPR006026">
    <property type="entry name" value="Peptidase_Metallo"/>
</dbReference>
<feature type="compositionally biased region" description="Low complexity" evidence="17">
    <location>
        <begin position="215"/>
        <end position="228"/>
    </location>
</feature>
<evidence type="ECO:0000256" key="7">
    <source>
        <dbReference type="ARBA" id="ARBA00022833"/>
    </source>
</evidence>
<dbReference type="PRINTS" id="PR00138">
    <property type="entry name" value="MATRIXIN"/>
</dbReference>
<evidence type="ECO:0000256" key="4">
    <source>
        <dbReference type="ARBA" id="ARBA00022729"/>
    </source>
</evidence>
<feature type="chain" id="PRO_5044193000" evidence="18">
    <location>
        <begin position="24"/>
        <end position="430"/>
    </location>
</feature>
<protein>
    <submittedName>
        <fullName evidence="20">Matrix metalloproteinase</fullName>
    </submittedName>
</protein>
<feature type="binding site" evidence="14">
    <location>
        <position position="134"/>
    </location>
    <ligand>
        <name>Zn(2+)</name>
        <dbReference type="ChEBI" id="CHEBI:29105"/>
        <label>1</label>
    </ligand>
</feature>
<dbReference type="PROSITE" id="PS51642">
    <property type="entry name" value="HEMOPEXIN_2"/>
    <property type="match status" value="2"/>
</dbReference>
<evidence type="ECO:0000256" key="3">
    <source>
        <dbReference type="ARBA" id="ARBA00022723"/>
    </source>
</evidence>
<accession>A0A1S4F2E2</accession>
<evidence type="ECO:0000256" key="10">
    <source>
        <dbReference type="ARBA" id="ARBA00023145"/>
    </source>
</evidence>
<feature type="region of interest" description="Disordered" evidence="17">
    <location>
        <begin position="215"/>
        <end position="239"/>
    </location>
</feature>
<feature type="binding site" evidence="14">
    <location>
        <position position="389"/>
    </location>
    <ligand>
        <name>Ca(2+)</name>
        <dbReference type="ChEBI" id="CHEBI:29108"/>
        <label>4</label>
    </ligand>
</feature>
<evidence type="ECO:0000256" key="11">
    <source>
        <dbReference type="ARBA" id="ARBA00023157"/>
    </source>
</evidence>
<feature type="binding site" evidence="14">
    <location>
        <position position="184"/>
    </location>
    <ligand>
        <name>Zn(2+)</name>
        <dbReference type="ChEBI" id="CHEBI:29105"/>
        <label>2</label>
        <note>catalytic</note>
    </ligand>
</feature>
<feature type="binding site" evidence="14">
    <location>
        <position position="250"/>
    </location>
    <ligand>
        <name>Ca(2+)</name>
        <dbReference type="ChEBI" id="CHEBI:29108"/>
        <label>4</label>
    </ligand>
</feature>
<feature type="binding site" evidence="14">
    <location>
        <position position="117"/>
    </location>
    <ligand>
        <name>Zn(2+)</name>
        <dbReference type="ChEBI" id="CHEBI:29105"/>
        <label>1</label>
    </ligand>
</feature>
<dbReference type="Pfam" id="PF00045">
    <property type="entry name" value="Hemopexin"/>
    <property type="match status" value="1"/>
</dbReference>
<dbReference type="PANTHER" id="PTHR10201:SF323">
    <property type="entry name" value="MATRIX METALLOPROTEINASE-21"/>
    <property type="match status" value="1"/>
</dbReference>
<dbReference type="EnsemblMetazoa" id="AAEL002661-RA">
    <property type="protein sequence ID" value="AAEL002661-PA"/>
    <property type="gene ID" value="AAEL002661"/>
</dbReference>
<keyword evidence="21" id="KW-1185">Reference proteome</keyword>
<dbReference type="InterPro" id="IPR024079">
    <property type="entry name" value="MetalloPept_cat_dom_sf"/>
</dbReference>
<dbReference type="InterPro" id="IPR018486">
    <property type="entry name" value="Hemopexin_CS"/>
</dbReference>
<feature type="binding site" evidence="14">
    <location>
        <position position="107"/>
    </location>
    <ligand>
        <name>Ca(2+)</name>
        <dbReference type="ChEBI" id="CHEBI:29108"/>
        <label>2</label>
    </ligand>
</feature>
<dbReference type="CDD" id="cd04278">
    <property type="entry name" value="ZnMc_MMP"/>
    <property type="match status" value="1"/>
</dbReference>
<keyword evidence="5" id="KW-0677">Repeat</keyword>
<evidence type="ECO:0000256" key="1">
    <source>
        <dbReference type="ARBA" id="ARBA00010370"/>
    </source>
</evidence>
<dbReference type="PROSITE" id="PS00024">
    <property type="entry name" value="HEMOPEXIN"/>
    <property type="match status" value="1"/>
</dbReference>
<sequence>MSNSIGRPVVVCVAFAFIVWTHGATIGRERPYDDDPYFPKDLDGTNTTRDLTVVQKWSKSLLTYAIVNYPRGMPEGTVRSTIRTAFDAWSRVTNLDFVERASSAEVDIQVAFEGMNHYRRGVPCQYNHENTLAHAFFPELGDIHFNTLHFFNGETSREEFLNTAVHEIGHSLGLLHSASRSSIMYGAQLSSNLLVEPQPEDIEAIQAIYGVRSGPPSTTQLPLTTTRPRPAPPTTKPRTKTNLCALSSFDTIVLDHRGNICVLAGQYYYNLNETNPPPRKLAAKWPGLPRKVQAAITYRDQKTYFYKDDQYWKYDKLRLEKGYPRPIAKSFPGIPTDGLDGLLTVKSGGFLAFKGPQYWFYDVSKSKPVEWYYPKRTTSDFAGLPTEVDAGLMTTAGRRFVFSAMRYYELNDKDRVILRDGDVRRDWFNC</sequence>
<keyword evidence="4 18" id="KW-0732">Signal</keyword>
<gene>
    <name evidence="20" type="primary">5575550</name>
</gene>
<dbReference type="PIRSF" id="PIRSF001191">
    <property type="entry name" value="Peptidase_M10A_matrix"/>
    <property type="match status" value="1"/>
</dbReference>
<dbReference type="GO" id="GO:0031012">
    <property type="term" value="C:extracellular matrix"/>
    <property type="evidence" value="ECO:0007669"/>
    <property type="project" value="InterPro"/>
</dbReference>
<evidence type="ECO:0000256" key="18">
    <source>
        <dbReference type="SAM" id="SignalP"/>
    </source>
</evidence>
<keyword evidence="8 14" id="KW-0106">Calcium</keyword>
<feature type="modified residue" description="Phosphotyrosine; by PKDCC" evidence="16">
    <location>
        <position position="323"/>
    </location>
</feature>
<dbReference type="InterPro" id="IPR018487">
    <property type="entry name" value="Hemopexin-like_repeat"/>
</dbReference>
<dbReference type="Gene3D" id="3.40.390.10">
    <property type="entry name" value="Collagenase (Catalytic Domain)"/>
    <property type="match status" value="1"/>
</dbReference>
<evidence type="ECO:0000256" key="13">
    <source>
        <dbReference type="PIRSR" id="PIRSR001191-2"/>
    </source>
</evidence>
<feature type="binding site" evidence="14">
    <location>
        <position position="142"/>
    </location>
    <ligand>
        <name>Ca(2+)</name>
        <dbReference type="ChEBI" id="CHEBI:29108"/>
        <label>2</label>
    </ligand>
</feature>
<comment type="cofactor">
    <cofactor evidence="14">
        <name>Ca(2+)</name>
        <dbReference type="ChEBI" id="CHEBI:29108"/>
    </cofactor>
    <text evidence="14">Can bind about 5 Ca(2+) ions per subunit.</text>
</comment>
<evidence type="ECO:0000313" key="21">
    <source>
        <dbReference type="Proteomes" id="UP000008820"/>
    </source>
</evidence>
<name>A0A1S4F2E2_AEDAE</name>
<dbReference type="GO" id="GO:0006508">
    <property type="term" value="P:proteolysis"/>
    <property type="evidence" value="ECO:0007669"/>
    <property type="project" value="UniProtKB-KW"/>
</dbReference>
<feature type="binding site" evidence="13">
    <location>
        <position position="166"/>
    </location>
    <ligand>
        <name>Zn(2+)</name>
        <dbReference type="ChEBI" id="CHEBI:29105"/>
        <label>2</label>
        <note>catalytic</note>
    </ligand>
</feature>
<dbReference type="AlphaFoldDB" id="A0A1S4F2E2"/>
<keyword evidence="7 13" id="KW-0862">Zinc</keyword>
<dbReference type="SUPFAM" id="SSF50923">
    <property type="entry name" value="Hemopexin-like domain"/>
    <property type="match status" value="1"/>
</dbReference>
<dbReference type="InterPro" id="IPR021190">
    <property type="entry name" value="Pept_M10A"/>
</dbReference>
<dbReference type="SMART" id="SM00120">
    <property type="entry name" value="HX"/>
    <property type="match status" value="3"/>
</dbReference>
<evidence type="ECO:0000256" key="8">
    <source>
        <dbReference type="ARBA" id="ARBA00022837"/>
    </source>
</evidence>